<dbReference type="GeneID" id="8852179"/>
<dbReference type="InParanoid" id="D2VIQ0"/>
<dbReference type="Pfam" id="PF00071">
    <property type="entry name" value="Ras"/>
    <property type="match status" value="2"/>
</dbReference>
<feature type="compositionally biased region" description="Low complexity" evidence="3">
    <location>
        <begin position="64"/>
        <end position="115"/>
    </location>
</feature>
<dbReference type="GO" id="GO:0005525">
    <property type="term" value="F:GTP binding"/>
    <property type="evidence" value="ECO:0007669"/>
    <property type="project" value="UniProtKB-KW"/>
</dbReference>
<dbReference type="InterPro" id="IPR003578">
    <property type="entry name" value="Small_GTPase_Rho"/>
</dbReference>
<feature type="compositionally biased region" description="Polar residues" evidence="3">
    <location>
        <begin position="116"/>
        <end position="125"/>
    </location>
</feature>
<dbReference type="VEuPathDB" id="AmoebaDB:NAEGRDRAFT_80110"/>
<dbReference type="RefSeq" id="XP_002676056.1">
    <property type="nucleotide sequence ID" value="XM_002676010.1"/>
</dbReference>
<evidence type="ECO:0000313" key="5">
    <source>
        <dbReference type="Proteomes" id="UP000006671"/>
    </source>
</evidence>
<evidence type="ECO:0000256" key="3">
    <source>
        <dbReference type="SAM" id="MobiDB-lite"/>
    </source>
</evidence>
<gene>
    <name evidence="4" type="ORF">NAEGRDRAFT_80110</name>
</gene>
<dbReference type="PROSITE" id="PS51420">
    <property type="entry name" value="RHO"/>
    <property type="match status" value="1"/>
</dbReference>
<dbReference type="EMBL" id="GG738874">
    <property type="protein sequence ID" value="EFC43312.1"/>
    <property type="molecule type" value="Genomic_DNA"/>
</dbReference>
<name>D2VIQ0_NAEGR</name>
<dbReference type="SMART" id="SM00173">
    <property type="entry name" value="RAS"/>
    <property type="match status" value="1"/>
</dbReference>
<dbReference type="InterPro" id="IPR001806">
    <property type="entry name" value="Small_GTPase"/>
</dbReference>
<proteinExistence type="predicted"/>
<accession>D2VIQ0</accession>
<feature type="compositionally biased region" description="Low complexity" evidence="3">
    <location>
        <begin position="386"/>
        <end position="400"/>
    </location>
</feature>
<dbReference type="PRINTS" id="PR00449">
    <property type="entry name" value="RASTRNSFRMNG"/>
</dbReference>
<dbReference type="KEGG" id="ngr:NAEGRDRAFT_80110"/>
<feature type="region of interest" description="Disordered" evidence="3">
    <location>
        <begin position="54"/>
        <end position="129"/>
    </location>
</feature>
<organism evidence="5">
    <name type="scientific">Naegleria gruberi</name>
    <name type="common">Amoeba</name>
    <dbReference type="NCBI Taxonomy" id="5762"/>
    <lineage>
        <taxon>Eukaryota</taxon>
        <taxon>Discoba</taxon>
        <taxon>Heterolobosea</taxon>
        <taxon>Tetramitia</taxon>
        <taxon>Eutetramitia</taxon>
        <taxon>Vahlkampfiidae</taxon>
        <taxon>Naegleria</taxon>
    </lineage>
</organism>
<evidence type="ECO:0000256" key="1">
    <source>
        <dbReference type="ARBA" id="ARBA00022741"/>
    </source>
</evidence>
<feature type="region of interest" description="Disordered" evidence="3">
    <location>
        <begin position="378"/>
        <end position="400"/>
    </location>
</feature>
<dbReference type="SUPFAM" id="SSF52540">
    <property type="entry name" value="P-loop containing nucleoside triphosphate hydrolases"/>
    <property type="match status" value="1"/>
</dbReference>
<evidence type="ECO:0000313" key="4">
    <source>
        <dbReference type="EMBL" id="EFC43312.1"/>
    </source>
</evidence>
<evidence type="ECO:0000256" key="2">
    <source>
        <dbReference type="ARBA" id="ARBA00023134"/>
    </source>
</evidence>
<dbReference type="PANTHER" id="PTHR24072">
    <property type="entry name" value="RHO FAMILY GTPASE"/>
    <property type="match status" value="1"/>
</dbReference>
<dbReference type="Proteomes" id="UP000006671">
    <property type="component" value="Unassembled WGS sequence"/>
</dbReference>
<dbReference type="Gene3D" id="3.40.50.300">
    <property type="entry name" value="P-loop containing nucleotide triphosphate hydrolases"/>
    <property type="match status" value="2"/>
</dbReference>
<sequence>MEVIKCVVLGDGAVGKSNLLISYTCEGIFPEDYVPTVMDNYCKTVQVFLPEEKPHTHHHHNDTSSVNSLNSSSSVGANHQQQQQHTTNNNINNTNNNNNSNNNSGGSSSNEQSNSPALNQSASSTSEKKLTIVSSHALNNSNISTGGGEENQVLETEEDHTLLTPTYISLQLCDTSGQEEYDRLRSDLSDYASADVFLFCFSLDNPQSLENLHSKWYDEVVNYFQTHKHQGGGVLSLFGAIYSYFGFGGVTSSTNTDETSKEGHNITDNLPPIILVGTKLDKLKTTTVEITESATGQILEKPISTDTRRRNNSIYHMFGNVTKINEAPQLLKIREQALQVKKDMKAVAYVEVSSKTMENINEMFEDIVVPVVLKRRKEMEKKRKGTISPGSTTASSSSNQ</sequence>
<dbReference type="GO" id="GO:0003924">
    <property type="term" value="F:GTPase activity"/>
    <property type="evidence" value="ECO:0007669"/>
    <property type="project" value="InterPro"/>
</dbReference>
<keyword evidence="2" id="KW-0342">GTP-binding</keyword>
<reference evidence="4 5" key="1">
    <citation type="journal article" date="2010" name="Cell">
        <title>The genome of Naegleria gruberi illuminates early eukaryotic versatility.</title>
        <authorList>
            <person name="Fritz-Laylin L.K."/>
            <person name="Prochnik S.E."/>
            <person name="Ginger M.L."/>
            <person name="Dacks J.B."/>
            <person name="Carpenter M.L."/>
            <person name="Field M.C."/>
            <person name="Kuo A."/>
            <person name="Paredez A."/>
            <person name="Chapman J."/>
            <person name="Pham J."/>
            <person name="Shu S."/>
            <person name="Neupane R."/>
            <person name="Cipriano M."/>
            <person name="Mancuso J."/>
            <person name="Tu H."/>
            <person name="Salamov A."/>
            <person name="Lindquist E."/>
            <person name="Shapiro H."/>
            <person name="Lucas S."/>
            <person name="Grigoriev I.V."/>
            <person name="Cande W.Z."/>
            <person name="Fulton C."/>
            <person name="Rokhsar D.S."/>
            <person name="Dawson S.C."/>
        </authorList>
    </citation>
    <scope>NUCLEOTIDE SEQUENCE [LARGE SCALE GENOMIC DNA]</scope>
    <source>
        <strain evidence="4 5">NEG-M</strain>
    </source>
</reference>
<protein>
    <submittedName>
        <fullName evidence="4">Rho family small GTPase</fullName>
    </submittedName>
</protein>
<keyword evidence="1" id="KW-0547">Nucleotide-binding</keyword>
<dbReference type="PROSITE" id="PS51419">
    <property type="entry name" value="RAB"/>
    <property type="match status" value="1"/>
</dbReference>
<dbReference type="AlphaFoldDB" id="D2VIQ0"/>
<dbReference type="SMART" id="SM00175">
    <property type="entry name" value="RAB"/>
    <property type="match status" value="1"/>
</dbReference>
<dbReference type="InterPro" id="IPR027417">
    <property type="entry name" value="P-loop_NTPase"/>
</dbReference>
<dbReference type="STRING" id="5762.D2VIQ0"/>
<dbReference type="GO" id="GO:0007264">
    <property type="term" value="P:small GTPase-mediated signal transduction"/>
    <property type="evidence" value="ECO:0007669"/>
    <property type="project" value="InterPro"/>
</dbReference>
<dbReference type="SMART" id="SM00174">
    <property type="entry name" value="RHO"/>
    <property type="match status" value="1"/>
</dbReference>
<dbReference type="PROSITE" id="PS50890">
    <property type="entry name" value="PUA"/>
    <property type="match status" value="1"/>
</dbReference>
<dbReference type="eggNOG" id="KOG0393">
    <property type="taxonomic scope" value="Eukaryota"/>
</dbReference>
<dbReference type="OrthoDB" id="10261454at2759"/>
<keyword evidence="5" id="KW-1185">Reference proteome</keyword>